<keyword evidence="2" id="KW-1185">Reference proteome</keyword>
<name>A0A0I9TCH8_9MYCO</name>
<evidence type="ECO:0000313" key="2">
    <source>
        <dbReference type="Proteomes" id="UP000036334"/>
    </source>
</evidence>
<comment type="caution">
    <text evidence="1">The sequence shown here is derived from an EMBL/GenBank/DDBJ whole genome shotgun (WGS) entry which is preliminary data.</text>
</comment>
<dbReference type="RefSeq" id="WP_047316769.1">
    <property type="nucleotide sequence ID" value="NZ_LDPQ01000038.1"/>
</dbReference>
<dbReference type="PATRIC" id="fig|29311.18.peg.3143"/>
<dbReference type="Proteomes" id="UP000036334">
    <property type="component" value="Unassembled WGS sequence"/>
</dbReference>
<reference evidence="1 2" key="1">
    <citation type="submission" date="2015-05" db="EMBL/GenBank/DDBJ databases">
        <title>Genome sequence of Mycobacterium haemophilum.</title>
        <authorList>
            <person name="Greninger A.L."/>
            <person name="Cunningham G."/>
            <person name="Miller S."/>
        </authorList>
    </citation>
    <scope>NUCLEOTIDE SEQUENCE [LARGE SCALE GENOMIC DNA]</scope>
    <source>
        <strain evidence="2">UC1</strain>
    </source>
</reference>
<organism evidence="1 2">
    <name type="scientific">Mycobacterium haemophilum</name>
    <dbReference type="NCBI Taxonomy" id="29311"/>
    <lineage>
        <taxon>Bacteria</taxon>
        <taxon>Bacillati</taxon>
        <taxon>Actinomycetota</taxon>
        <taxon>Actinomycetes</taxon>
        <taxon>Mycobacteriales</taxon>
        <taxon>Mycobacteriaceae</taxon>
        <taxon>Mycobacterium</taxon>
    </lineage>
</organism>
<sequence length="172" mass="19306">MERRRWDTDDRFTGIASGQALAPAIERLRAHCDRDGWITEDPEIHLLTHLRRYCDQPRSPFRLLDARLHDDGVYEVDIEPTGVTQADSLPIRRVLPMLAVIAETALAVRQLDENTIECVTGMLDNDGPYAAHGHLIRLPYAPDALHVRLTAASLLARQTPAPALSEARRTKT</sequence>
<evidence type="ECO:0000313" key="1">
    <source>
        <dbReference type="EMBL" id="KLO38364.1"/>
    </source>
</evidence>
<gene>
    <name evidence="1" type="ORF">ABH38_02760</name>
</gene>
<dbReference type="AlphaFoldDB" id="A0A0I9TCH8"/>
<dbReference type="OrthoDB" id="3528236at2"/>
<dbReference type="STRING" id="1202450.B586_04720"/>
<dbReference type="EMBL" id="LDPR01000002">
    <property type="protein sequence ID" value="KLO38364.1"/>
    <property type="molecule type" value="Genomic_DNA"/>
</dbReference>
<protein>
    <submittedName>
        <fullName evidence="1">Uncharacterized protein</fullName>
    </submittedName>
</protein>
<proteinExistence type="predicted"/>
<accession>A0A0I9TCH8</accession>